<dbReference type="InterPro" id="IPR006517">
    <property type="entry name" value="Phage_terminase_lsu-like_C"/>
</dbReference>
<gene>
    <name evidence="1" type="ORF">Pan241w_11360</name>
</gene>
<organism evidence="1 2">
    <name type="scientific">Gimesia alba</name>
    <dbReference type="NCBI Taxonomy" id="2527973"/>
    <lineage>
        <taxon>Bacteria</taxon>
        <taxon>Pseudomonadati</taxon>
        <taxon>Planctomycetota</taxon>
        <taxon>Planctomycetia</taxon>
        <taxon>Planctomycetales</taxon>
        <taxon>Planctomycetaceae</taxon>
        <taxon>Gimesia</taxon>
    </lineage>
</organism>
<dbReference type="OrthoDB" id="234671at2"/>
<dbReference type="EMBL" id="CP036269">
    <property type="protein sequence ID" value="QDT41077.1"/>
    <property type="molecule type" value="Genomic_DNA"/>
</dbReference>
<keyword evidence="2" id="KW-1185">Reference proteome</keyword>
<dbReference type="NCBIfam" id="TIGR01630">
    <property type="entry name" value="psiM2_ORF9"/>
    <property type="match status" value="1"/>
</dbReference>
<dbReference type="AlphaFoldDB" id="A0A517RB10"/>
<proteinExistence type="predicted"/>
<evidence type="ECO:0008006" key="3">
    <source>
        <dbReference type="Google" id="ProtNLM"/>
    </source>
</evidence>
<protein>
    <recommendedName>
        <fullName evidence="3">Terminase-like family protein</fullName>
    </recommendedName>
</protein>
<accession>A0A517RB10</accession>
<sequence>MAAAEQELAQRSLYHFTKQAWHILEPDAPFVDNWHIKAIAEHLEAIVNPVNDDTLGLRDFLIKKLLINVPPGAMKSILVNVMFPAWTWGPNNKPSKRFFYASYDQALSMRDSVKCRDLIRSDWYQKRWGKIFSLKYGQDQKKKFENNKKGWRMATSVGGTGTGEHPDVIVVDDPHNALQAESENERKTAVEWWSGTMATRGVSRQSSRVMIMQRLHDQDLSGHVLTKEKGWLHICLPMRFEFDRMKTTPLGFNDPRTEVGELLWPALFNEQAVDDLENTLRAVSEASIAGQLQQRPPEKFDGAEWPAGYFKEGIWFSEWPDPKDIILKVVTLDPSKGATEKSDYQAYIKLAVAKNGTCYVECDMEREDIARMVMRCFETYVSFGPDHFAIEENFFEGMLSGAVKAQSQAAGFMIPVIGITNRLNKIQRIRQLTTYLANGEIRFKAGHIGTALLVNQLKAFPGGTHDDGPDALEMAMRTVRELLLGE</sequence>
<name>A0A517RB10_9PLAN</name>
<reference evidence="1 2" key="1">
    <citation type="submission" date="2019-02" db="EMBL/GenBank/DDBJ databases">
        <title>Deep-cultivation of Planctomycetes and their phenomic and genomic characterization uncovers novel biology.</title>
        <authorList>
            <person name="Wiegand S."/>
            <person name="Jogler M."/>
            <person name="Boedeker C."/>
            <person name="Pinto D."/>
            <person name="Vollmers J."/>
            <person name="Rivas-Marin E."/>
            <person name="Kohn T."/>
            <person name="Peeters S.H."/>
            <person name="Heuer A."/>
            <person name="Rast P."/>
            <person name="Oberbeckmann S."/>
            <person name="Bunk B."/>
            <person name="Jeske O."/>
            <person name="Meyerdierks A."/>
            <person name="Storesund J.E."/>
            <person name="Kallscheuer N."/>
            <person name="Luecker S."/>
            <person name="Lage O.M."/>
            <person name="Pohl T."/>
            <person name="Merkel B.J."/>
            <person name="Hornburger P."/>
            <person name="Mueller R.-W."/>
            <person name="Bruemmer F."/>
            <person name="Labrenz M."/>
            <person name="Spormann A.M."/>
            <person name="Op den Camp H."/>
            <person name="Overmann J."/>
            <person name="Amann R."/>
            <person name="Jetten M.S.M."/>
            <person name="Mascher T."/>
            <person name="Medema M.H."/>
            <person name="Devos D.P."/>
            <person name="Kaster A.-K."/>
            <person name="Ovreas L."/>
            <person name="Rohde M."/>
            <person name="Galperin M.Y."/>
            <person name="Jogler C."/>
        </authorList>
    </citation>
    <scope>NUCLEOTIDE SEQUENCE [LARGE SCALE GENOMIC DNA]</scope>
    <source>
        <strain evidence="1 2">Pan241w</strain>
    </source>
</reference>
<evidence type="ECO:0000313" key="1">
    <source>
        <dbReference type="EMBL" id="QDT41077.1"/>
    </source>
</evidence>
<dbReference type="Proteomes" id="UP000317171">
    <property type="component" value="Chromosome"/>
</dbReference>
<dbReference type="KEGG" id="gaz:Pan241w_11360"/>
<evidence type="ECO:0000313" key="2">
    <source>
        <dbReference type="Proteomes" id="UP000317171"/>
    </source>
</evidence>